<dbReference type="EMBL" id="BGZK01000701">
    <property type="protein sequence ID" value="GBP56771.1"/>
    <property type="molecule type" value="Genomic_DNA"/>
</dbReference>
<proteinExistence type="predicted"/>
<accession>A0A4C1WZG8</accession>
<organism evidence="2 3">
    <name type="scientific">Eumeta variegata</name>
    <name type="common">Bagworm moth</name>
    <name type="synonym">Eumeta japonica</name>
    <dbReference type="NCBI Taxonomy" id="151549"/>
    <lineage>
        <taxon>Eukaryota</taxon>
        <taxon>Metazoa</taxon>
        <taxon>Ecdysozoa</taxon>
        <taxon>Arthropoda</taxon>
        <taxon>Hexapoda</taxon>
        <taxon>Insecta</taxon>
        <taxon>Pterygota</taxon>
        <taxon>Neoptera</taxon>
        <taxon>Endopterygota</taxon>
        <taxon>Lepidoptera</taxon>
        <taxon>Glossata</taxon>
        <taxon>Ditrysia</taxon>
        <taxon>Tineoidea</taxon>
        <taxon>Psychidae</taxon>
        <taxon>Oiketicinae</taxon>
        <taxon>Eumeta</taxon>
    </lineage>
</organism>
<feature type="region of interest" description="Disordered" evidence="1">
    <location>
        <begin position="72"/>
        <end position="116"/>
    </location>
</feature>
<evidence type="ECO:0000256" key="1">
    <source>
        <dbReference type="SAM" id="MobiDB-lite"/>
    </source>
</evidence>
<dbReference type="OrthoDB" id="550012at2759"/>
<sequence length="116" mass="13196">MRSLRSKCEVCRKDRCRNSDVTERCGLKEDVVTRVEGDMSRWFGHLERMNERRLTRQIYRANVCDEKEPMALKDLEPGAQSGKGLATRGRAPGCADATRRGQAARPSPRAPDLHLR</sequence>
<name>A0A4C1WZG8_EUMVA</name>
<evidence type="ECO:0000313" key="2">
    <source>
        <dbReference type="EMBL" id="GBP56771.1"/>
    </source>
</evidence>
<comment type="caution">
    <text evidence="2">The sequence shown here is derived from an EMBL/GenBank/DDBJ whole genome shotgun (WGS) entry which is preliminary data.</text>
</comment>
<evidence type="ECO:0000313" key="3">
    <source>
        <dbReference type="Proteomes" id="UP000299102"/>
    </source>
</evidence>
<dbReference type="AlphaFoldDB" id="A0A4C1WZG8"/>
<gene>
    <name evidence="2" type="ORF">EVAR_91423_1</name>
</gene>
<keyword evidence="3" id="KW-1185">Reference proteome</keyword>
<reference evidence="2 3" key="1">
    <citation type="journal article" date="2019" name="Commun. Biol.">
        <title>The bagworm genome reveals a unique fibroin gene that provides high tensile strength.</title>
        <authorList>
            <person name="Kono N."/>
            <person name="Nakamura H."/>
            <person name="Ohtoshi R."/>
            <person name="Tomita M."/>
            <person name="Numata K."/>
            <person name="Arakawa K."/>
        </authorList>
    </citation>
    <scope>NUCLEOTIDE SEQUENCE [LARGE SCALE GENOMIC DNA]</scope>
</reference>
<dbReference type="Proteomes" id="UP000299102">
    <property type="component" value="Unassembled WGS sequence"/>
</dbReference>
<protein>
    <submittedName>
        <fullName evidence="2">Uncharacterized protein</fullName>
    </submittedName>
</protein>